<sequence length="132" mass="14507">MTIHNQWQIFKGESKACSNLLYTVKSNSMFKSKTKLDIFLAGSGTCDYKVRGNWTDGSCEVYAGRTSSSLVATMSRKVSDGTQSEGDDELTITVYPHVDFLFIISLVLILDKIDRDTAAAAHQSYADPVGIL</sequence>
<dbReference type="Gene3D" id="2.40.160.200">
    <property type="entry name" value="LURP1-related"/>
    <property type="match status" value="1"/>
</dbReference>
<reference evidence="2" key="1">
    <citation type="submission" date="2021-01" db="UniProtKB">
        <authorList>
            <consortium name="EnsemblPlants"/>
        </authorList>
    </citation>
    <scope>IDENTIFICATION</scope>
</reference>
<dbReference type="PANTHER" id="PTHR31087">
    <property type="match status" value="1"/>
</dbReference>
<keyword evidence="3" id="KW-1185">Reference proteome</keyword>
<dbReference type="OMA" id="NCCDEPL"/>
<evidence type="ECO:0000313" key="3">
    <source>
        <dbReference type="Proteomes" id="UP000594263"/>
    </source>
</evidence>
<dbReference type="Pfam" id="PF04525">
    <property type="entry name" value="LOR"/>
    <property type="match status" value="1"/>
</dbReference>
<accession>A0A7N0UYB2</accession>
<proteinExistence type="inferred from homology"/>
<dbReference type="PANTHER" id="PTHR31087:SF58">
    <property type="entry name" value="OS07G0230700 PROTEIN"/>
    <property type="match status" value="1"/>
</dbReference>
<comment type="similarity">
    <text evidence="1">Belongs to the LOR family.</text>
</comment>
<protein>
    <submittedName>
        <fullName evidence="2">Uncharacterized protein</fullName>
    </submittedName>
</protein>
<dbReference type="InterPro" id="IPR038595">
    <property type="entry name" value="LOR_sf"/>
</dbReference>
<dbReference type="Proteomes" id="UP000594263">
    <property type="component" value="Unplaced"/>
</dbReference>
<dbReference type="InterPro" id="IPR007612">
    <property type="entry name" value="LOR"/>
</dbReference>
<name>A0A7N0UYB2_KALFE</name>
<evidence type="ECO:0000313" key="2">
    <source>
        <dbReference type="EnsemblPlants" id="Kaladp0094s0090.1.v1.1"/>
    </source>
</evidence>
<dbReference type="AlphaFoldDB" id="A0A7N0UYB2"/>
<organism evidence="2 3">
    <name type="scientific">Kalanchoe fedtschenkoi</name>
    <name type="common">Lavender scallops</name>
    <name type="synonym">South American air plant</name>
    <dbReference type="NCBI Taxonomy" id="63787"/>
    <lineage>
        <taxon>Eukaryota</taxon>
        <taxon>Viridiplantae</taxon>
        <taxon>Streptophyta</taxon>
        <taxon>Embryophyta</taxon>
        <taxon>Tracheophyta</taxon>
        <taxon>Spermatophyta</taxon>
        <taxon>Magnoliopsida</taxon>
        <taxon>eudicotyledons</taxon>
        <taxon>Gunneridae</taxon>
        <taxon>Pentapetalae</taxon>
        <taxon>Saxifragales</taxon>
        <taxon>Crassulaceae</taxon>
        <taxon>Kalanchoe</taxon>
    </lineage>
</organism>
<dbReference type="EnsemblPlants" id="Kaladp0094s0090.1.v1.1">
    <property type="protein sequence ID" value="Kaladp0094s0090.1.v1.1"/>
    <property type="gene ID" value="Kaladp0094s0090.v1.1"/>
</dbReference>
<dbReference type="InterPro" id="IPR025659">
    <property type="entry name" value="Tubby-like_C"/>
</dbReference>
<dbReference type="SUPFAM" id="SSF54518">
    <property type="entry name" value="Tubby C-terminal domain-like"/>
    <property type="match status" value="1"/>
</dbReference>
<evidence type="ECO:0000256" key="1">
    <source>
        <dbReference type="ARBA" id="ARBA00005437"/>
    </source>
</evidence>
<dbReference type="Gramene" id="Kaladp0094s0090.1.v1.1">
    <property type="protein sequence ID" value="Kaladp0094s0090.1.v1.1"/>
    <property type="gene ID" value="Kaladp0094s0090.v1.1"/>
</dbReference>